<evidence type="ECO:0000313" key="3">
    <source>
        <dbReference type="Proteomes" id="UP000652761"/>
    </source>
</evidence>
<keyword evidence="3" id="KW-1185">Reference proteome</keyword>
<protein>
    <submittedName>
        <fullName evidence="2">Uncharacterized protein</fullName>
    </submittedName>
</protein>
<name>A0A843W9Y1_COLES</name>
<sequence length="433" mass="46491">MTWNGSAVDLIGRPRGPHAAPTLRFRGAHTAADQSSRSRYHSMSVYYPGTRERGTSGAALGRAAPWAAPRRWARARKGVTQAGAPGASGEKRVAWRRPPLVFKPSALPTLPSAPTTTSPAVGAWKGGGCGGCGGWGGGLVRAPVVARVRAFGRKTGIGVMGWWEKVVFPVRRVWTAVAARVKAGRKSGESRERSHCTTTFLAPRSSLLPSSPPPLCSVPYSAALRDGSVPPAGAVQCMRPCWMLPDPEIEEPLRAASLLAHTAPASPHHLNPRGDCASPPPNHCRVGSTAGRPHDSWSFPHRPVVTASAHEAEMATLVESDEDSIKQPNSSIPFKFSLDPATSMAWVLRRALSGCSLFDPQIKPRHFRKKEPGSRTFVTAMGQAFLVDITFGCDCNHSSLHPRPPQLGRFDLSREKSIYKIGGMDSPKILVVQ</sequence>
<organism evidence="2 3">
    <name type="scientific">Colocasia esculenta</name>
    <name type="common">Wild taro</name>
    <name type="synonym">Arum esculentum</name>
    <dbReference type="NCBI Taxonomy" id="4460"/>
    <lineage>
        <taxon>Eukaryota</taxon>
        <taxon>Viridiplantae</taxon>
        <taxon>Streptophyta</taxon>
        <taxon>Embryophyta</taxon>
        <taxon>Tracheophyta</taxon>
        <taxon>Spermatophyta</taxon>
        <taxon>Magnoliopsida</taxon>
        <taxon>Liliopsida</taxon>
        <taxon>Araceae</taxon>
        <taxon>Aroideae</taxon>
        <taxon>Colocasieae</taxon>
        <taxon>Colocasia</taxon>
    </lineage>
</organism>
<feature type="region of interest" description="Disordered" evidence="1">
    <location>
        <begin position="1"/>
        <end position="21"/>
    </location>
</feature>
<dbReference type="EMBL" id="NMUH01002712">
    <property type="protein sequence ID" value="MQM01645.1"/>
    <property type="molecule type" value="Genomic_DNA"/>
</dbReference>
<reference evidence="2" key="1">
    <citation type="submission" date="2017-07" db="EMBL/GenBank/DDBJ databases">
        <title>Taro Niue Genome Assembly and Annotation.</title>
        <authorList>
            <person name="Atibalentja N."/>
            <person name="Keating K."/>
            <person name="Fields C.J."/>
        </authorList>
    </citation>
    <scope>NUCLEOTIDE SEQUENCE</scope>
    <source>
        <strain evidence="2">Niue_2</strain>
        <tissue evidence="2">Leaf</tissue>
    </source>
</reference>
<accession>A0A843W9Y1</accession>
<proteinExistence type="predicted"/>
<evidence type="ECO:0000313" key="2">
    <source>
        <dbReference type="EMBL" id="MQM01645.1"/>
    </source>
</evidence>
<dbReference type="AlphaFoldDB" id="A0A843W9Y1"/>
<gene>
    <name evidence="2" type="ORF">Taro_034406</name>
</gene>
<dbReference type="Proteomes" id="UP000652761">
    <property type="component" value="Unassembled WGS sequence"/>
</dbReference>
<evidence type="ECO:0000256" key="1">
    <source>
        <dbReference type="SAM" id="MobiDB-lite"/>
    </source>
</evidence>
<comment type="caution">
    <text evidence="2">The sequence shown here is derived from an EMBL/GenBank/DDBJ whole genome shotgun (WGS) entry which is preliminary data.</text>
</comment>